<keyword evidence="5 16" id="KW-0679">Respiratory chain</keyword>
<evidence type="ECO:0000256" key="9">
    <source>
        <dbReference type="ARBA" id="ARBA00022982"/>
    </source>
</evidence>
<dbReference type="InterPro" id="IPR030689">
    <property type="entry name" value="Cytochrome_b"/>
</dbReference>
<evidence type="ECO:0000256" key="5">
    <source>
        <dbReference type="ARBA" id="ARBA00022660"/>
    </source>
</evidence>
<comment type="subcellular location">
    <subcellularLocation>
        <location evidence="1">Mitochondrion inner membrane</location>
        <topology evidence="1">Multi-pass membrane protein</topology>
    </subcellularLocation>
</comment>
<name>A0A481ZLS8_ORBOL</name>
<dbReference type="InterPro" id="IPR005798">
    <property type="entry name" value="Cyt_b/b6_C"/>
</dbReference>
<dbReference type="Pfam" id="PF00032">
    <property type="entry name" value="Cytochrom_B_C"/>
    <property type="match status" value="1"/>
</dbReference>
<gene>
    <name evidence="19" type="primary">cob</name>
</gene>
<feature type="transmembrane region" description="Helical" evidence="16">
    <location>
        <begin position="319"/>
        <end position="339"/>
    </location>
</feature>
<dbReference type="GO" id="GO:0008121">
    <property type="term" value="F:quinol-cytochrome-c reductase activity"/>
    <property type="evidence" value="ECO:0007669"/>
    <property type="project" value="InterPro"/>
</dbReference>
<dbReference type="PANTHER" id="PTHR19271:SF16">
    <property type="entry name" value="CYTOCHROME B"/>
    <property type="match status" value="1"/>
</dbReference>
<feature type="binding site" description="axial binding residue" evidence="15">
    <location>
        <position position="195"/>
    </location>
    <ligand>
        <name>heme b</name>
        <dbReference type="ChEBI" id="CHEBI:60344"/>
        <label>b566</label>
    </ligand>
    <ligandPart>
        <name>Fe</name>
        <dbReference type="ChEBI" id="CHEBI:18248"/>
    </ligandPart>
</feature>
<evidence type="ECO:0000256" key="2">
    <source>
        <dbReference type="ARBA" id="ARBA00013531"/>
    </source>
</evidence>
<dbReference type="GO" id="GO:0016491">
    <property type="term" value="F:oxidoreductase activity"/>
    <property type="evidence" value="ECO:0007669"/>
    <property type="project" value="UniProtKB-UniRule"/>
</dbReference>
<evidence type="ECO:0000313" key="20">
    <source>
        <dbReference type="EMBL" id="QID02810.1"/>
    </source>
</evidence>
<feature type="transmembrane region" description="Helical" evidence="16">
    <location>
        <begin position="28"/>
        <end position="54"/>
    </location>
</feature>
<dbReference type="AlphaFoldDB" id="A0A481ZLS8"/>
<feature type="binding site" description="axial binding residue" evidence="15">
    <location>
        <position position="81"/>
    </location>
    <ligand>
        <name>heme b</name>
        <dbReference type="ChEBI" id="CHEBI:60344"/>
        <label>b562</label>
    </ligand>
    <ligandPart>
        <name>Fe</name>
        <dbReference type="ChEBI" id="CHEBI:18248"/>
    </ligandPart>
</feature>
<dbReference type="CDD" id="cd00290">
    <property type="entry name" value="cytochrome_b_C"/>
    <property type="match status" value="1"/>
</dbReference>
<keyword evidence="12 16" id="KW-0496">Mitochondrion</keyword>
<dbReference type="InterPro" id="IPR027387">
    <property type="entry name" value="Cytb/b6-like_sf"/>
</dbReference>
<feature type="transmembrane region" description="Helical" evidence="16">
    <location>
        <begin position="359"/>
        <end position="381"/>
    </location>
</feature>
<dbReference type="Gene3D" id="1.20.810.10">
    <property type="entry name" value="Cytochrome Bc1 Complex, Chain C"/>
    <property type="match status" value="1"/>
</dbReference>
<comment type="cofactor">
    <cofactor evidence="15">
        <name>heme</name>
        <dbReference type="ChEBI" id="CHEBI:30413"/>
    </cofactor>
    <text evidence="15">Binds 2 heme groups non-covalently.</text>
</comment>
<accession>A0A481ZLS8</accession>
<dbReference type="PANTHER" id="PTHR19271">
    <property type="entry name" value="CYTOCHROME B"/>
    <property type="match status" value="1"/>
</dbReference>
<evidence type="ECO:0000256" key="10">
    <source>
        <dbReference type="ARBA" id="ARBA00022989"/>
    </source>
</evidence>
<feature type="binding site" evidence="14">
    <location>
        <position position="200"/>
    </location>
    <ligand>
        <name>a ubiquinone</name>
        <dbReference type="ChEBI" id="CHEBI:16389"/>
    </ligand>
</feature>
<dbReference type="InterPro" id="IPR048259">
    <property type="entry name" value="Cytochrome_b_N_euk/bac"/>
</dbReference>
<dbReference type="GO" id="GO:0005743">
    <property type="term" value="C:mitochondrial inner membrane"/>
    <property type="evidence" value="ECO:0007669"/>
    <property type="project" value="UniProtKB-SubCell"/>
</dbReference>
<feature type="transmembrane region" description="Helical" evidence="16">
    <location>
        <begin position="111"/>
        <end position="132"/>
    </location>
</feature>
<feature type="transmembrane region" description="Helical" evidence="16">
    <location>
        <begin position="288"/>
        <end position="307"/>
    </location>
</feature>
<evidence type="ECO:0000256" key="12">
    <source>
        <dbReference type="ARBA" id="ARBA00023128"/>
    </source>
</evidence>
<dbReference type="InterPro" id="IPR048260">
    <property type="entry name" value="Cytochrome_b_C_euk/bac"/>
</dbReference>
<protein>
    <recommendedName>
        <fullName evidence="2 16">Cytochrome b</fullName>
    </recommendedName>
</protein>
<keyword evidence="7 15" id="KW-0479">Metal-binding</keyword>
<sequence>MRLLKSHPFLKLLNSYLMDGSQPSNLNFAWNFGSLLAVCLIIQIVTGVTLAMHYNASVAEAFNSVEHMRDVNNGWLIRYFHSNTASAFFFLVYLHIGRGIYYGSYQSPRTITWVVGTIILIAMMATGFLGVLPYGQMSLWGATVITNLMSAIPWVGQDIVEVIWGGFSVNNATLNRFFALHFVLPFVLAALVLMHLIGLHDTAGSSNPFGLSSNSSRVTMSPYYLFKDLITLFMFIWVLSFFVYFMPNVLGDSENYVPANPMQTPAAIVPEWYLLSFYAILRSIPNKLLGVIAMFGAILAILTLPYFDLSKTRGFQFKPISKFIFWIYVANFVILIILGAKHVEAPYVVIGQYMTLFYFLWYLFLIPFTSLIGDILFTFGLGTQKSQSALSIYRKK</sequence>
<feature type="domain" description="Cytochrome b/b6 N-terminal region profile" evidence="17">
    <location>
        <begin position="1"/>
        <end position="208"/>
    </location>
</feature>
<reference evidence="19" key="1">
    <citation type="journal article" date="2018" name="Mitochondrial DNA Part B Resour">
        <title>The complete mitochondrial genomes of the nematode-trapping fungus Arthrobotrys oligospora.</title>
        <authorList>
            <person name="Jiang L."/>
            <person name="Zhang Y."/>
            <person name="Xu J."/>
            <person name="Zhang K.-Q."/>
            <person name="Zhang Y."/>
        </authorList>
    </citation>
    <scope>NUCLEOTIDE SEQUENCE</scope>
</reference>
<reference evidence="20" key="3">
    <citation type="submission" date="2020-01" db="EMBL/GenBank/DDBJ databases">
        <authorList>
            <person name="Fang M.L."/>
            <person name="Zhang Y."/>
        </authorList>
    </citation>
    <scope>NUCLEOTIDE SEQUENCE</scope>
    <source>
        <strain evidence="20">YMF1.02775</strain>
    </source>
</reference>
<keyword evidence="11 15" id="KW-0408">Iron</keyword>
<evidence type="ECO:0000256" key="16">
    <source>
        <dbReference type="RuleBase" id="RU362117"/>
    </source>
</evidence>
<dbReference type="PIRSF" id="PIRSF038885">
    <property type="entry name" value="COB"/>
    <property type="match status" value="1"/>
</dbReference>
<dbReference type="InterPro" id="IPR005797">
    <property type="entry name" value="Cyt_b/b6_N"/>
</dbReference>
<evidence type="ECO:0000256" key="13">
    <source>
        <dbReference type="ARBA" id="ARBA00023136"/>
    </source>
</evidence>
<evidence type="ECO:0000256" key="14">
    <source>
        <dbReference type="PIRSR" id="PIRSR038885-1"/>
    </source>
</evidence>
<geneLocation type="mitochondrion" evidence="19"/>
<keyword evidence="19" id="KW-0560">Oxidoreductase</keyword>
<dbReference type="SUPFAM" id="SSF81342">
    <property type="entry name" value="Transmembrane di-heme cytochromes"/>
    <property type="match status" value="1"/>
</dbReference>
<feature type="binding site" description="axial binding residue" evidence="15">
    <location>
        <position position="181"/>
    </location>
    <ligand>
        <name>heme b</name>
        <dbReference type="ChEBI" id="CHEBI:60344"/>
        <label>b562</label>
    </ligand>
    <ligandPart>
        <name>Fe</name>
        <dbReference type="ChEBI" id="CHEBI:18248"/>
    </ligandPart>
</feature>
<evidence type="ECO:0000256" key="15">
    <source>
        <dbReference type="PIRSR" id="PIRSR038885-2"/>
    </source>
</evidence>
<dbReference type="RefSeq" id="YP_009568362.1">
    <property type="nucleotide sequence ID" value="NC_041246.1"/>
</dbReference>
<feature type="binding site" description="axial binding residue" evidence="15">
    <location>
        <position position="95"/>
    </location>
    <ligand>
        <name>heme b</name>
        <dbReference type="ChEBI" id="CHEBI:60344"/>
        <label>b566</label>
    </ligand>
    <ligandPart>
        <name>Fe</name>
        <dbReference type="ChEBI" id="CHEBI:18248"/>
    </ligandPart>
</feature>
<evidence type="ECO:0000259" key="17">
    <source>
        <dbReference type="PROSITE" id="PS51002"/>
    </source>
</evidence>
<dbReference type="GO" id="GO:0045275">
    <property type="term" value="C:respiratory chain complex III"/>
    <property type="evidence" value="ECO:0007669"/>
    <property type="project" value="InterPro"/>
</dbReference>
<dbReference type="PROSITE" id="PS51002">
    <property type="entry name" value="CYTB_NTER"/>
    <property type="match status" value="1"/>
</dbReference>
<evidence type="ECO:0000256" key="6">
    <source>
        <dbReference type="ARBA" id="ARBA00022692"/>
    </source>
</evidence>
<evidence type="ECO:0000256" key="11">
    <source>
        <dbReference type="ARBA" id="ARBA00023004"/>
    </source>
</evidence>
<dbReference type="CDD" id="cd00284">
    <property type="entry name" value="Cytochrome_b_N"/>
    <property type="match status" value="1"/>
</dbReference>
<evidence type="ECO:0000313" key="19">
    <source>
        <dbReference type="EMBL" id="QBL01997.1"/>
    </source>
</evidence>
<evidence type="ECO:0000256" key="4">
    <source>
        <dbReference type="ARBA" id="ARBA00022617"/>
    </source>
</evidence>
<dbReference type="InterPro" id="IPR016174">
    <property type="entry name" value="Di-haem_cyt_TM"/>
</dbReference>
<feature type="transmembrane region" description="Helical" evidence="16">
    <location>
        <begin position="177"/>
        <end position="197"/>
    </location>
</feature>
<evidence type="ECO:0000256" key="7">
    <source>
        <dbReference type="ARBA" id="ARBA00022723"/>
    </source>
</evidence>
<feature type="transmembrane region" description="Helical" evidence="16">
    <location>
        <begin position="224"/>
        <end position="246"/>
    </location>
</feature>
<keyword evidence="9 16" id="KW-0249">Electron transport</keyword>
<dbReference type="SUPFAM" id="SSF81648">
    <property type="entry name" value="a domain/subunit of cytochrome bc1 complex (Ubiquinol-cytochrome c reductase)"/>
    <property type="match status" value="1"/>
</dbReference>
<dbReference type="GO" id="GO:0006122">
    <property type="term" value="P:mitochondrial electron transport, ubiquinol to cytochrome c"/>
    <property type="evidence" value="ECO:0007669"/>
    <property type="project" value="TreeGrafter"/>
</dbReference>
<keyword evidence="3 16" id="KW-0813">Transport</keyword>
<organism evidence="19">
    <name type="scientific">Orbilia oligospora</name>
    <name type="common">Nematode-trapping fungus</name>
    <name type="synonym">Arthrobotrys oligospora</name>
    <dbReference type="NCBI Taxonomy" id="2813651"/>
    <lineage>
        <taxon>Eukaryota</taxon>
        <taxon>Fungi</taxon>
        <taxon>Dikarya</taxon>
        <taxon>Ascomycota</taxon>
        <taxon>Pezizomycotina</taxon>
        <taxon>Orbiliomycetes</taxon>
        <taxon>Orbiliales</taxon>
        <taxon>Orbiliaceae</taxon>
        <taxon>Orbilia</taxon>
    </lineage>
</organism>
<comment type="similarity">
    <text evidence="16">Belongs to the cytochrome b family.</text>
</comment>
<dbReference type="GO" id="GO:0046872">
    <property type="term" value="F:metal ion binding"/>
    <property type="evidence" value="ECO:0007669"/>
    <property type="project" value="UniProtKB-UniRule"/>
</dbReference>
<dbReference type="InterPro" id="IPR036150">
    <property type="entry name" value="Cyt_b/b6_C_sf"/>
</dbReference>
<dbReference type="Pfam" id="PF00033">
    <property type="entry name" value="Cytochrome_B"/>
    <property type="match status" value="1"/>
</dbReference>
<evidence type="ECO:0000256" key="1">
    <source>
        <dbReference type="ARBA" id="ARBA00004448"/>
    </source>
</evidence>
<dbReference type="PROSITE" id="PS51003">
    <property type="entry name" value="CYTB_CTER"/>
    <property type="match status" value="1"/>
</dbReference>
<keyword evidence="10 16" id="KW-1133">Transmembrane helix</keyword>
<keyword evidence="6 16" id="KW-0812">Transmembrane</keyword>
<comment type="cofactor">
    <cofactor evidence="16">
        <name>heme b</name>
        <dbReference type="ChEBI" id="CHEBI:60344"/>
    </cofactor>
    <text evidence="16">Binds 2 heme groups non-covalently.</text>
</comment>
<proteinExistence type="inferred from homology"/>
<comment type="function">
    <text evidence="16">Component of the ubiquinol-cytochrome c reductase complex (complex III or cytochrome b-c1 complex) that is part of the mitochondrial respiratory chain. The b-c1 complex mediates electron transfer from ubiquinol to cytochrome c. Contributes to the generation of a proton gradient across the mitochondrial membrane that is then used for ATP synthesis.</text>
</comment>
<keyword evidence="13 16" id="KW-0472">Membrane</keyword>
<keyword evidence="4 15" id="KW-0349">Heme</keyword>
<reference evidence="19" key="2">
    <citation type="submission" date="2019-02" db="EMBL/GenBank/DDBJ databases">
        <authorList>
            <person name="Jiang L.L."/>
            <person name="Zhang Y."/>
        </authorList>
    </citation>
    <scope>NUCLEOTIDE SEQUENCE</scope>
</reference>
<feature type="transmembrane region" description="Helical" evidence="16">
    <location>
        <begin position="75"/>
        <end position="96"/>
    </location>
</feature>
<feature type="domain" description="Cytochrome b/b6 C-terminal region profile" evidence="18">
    <location>
        <begin position="210"/>
        <end position="380"/>
    </location>
</feature>
<evidence type="ECO:0000256" key="3">
    <source>
        <dbReference type="ARBA" id="ARBA00022448"/>
    </source>
</evidence>
<evidence type="ECO:0000259" key="18">
    <source>
        <dbReference type="PROSITE" id="PS51003"/>
    </source>
</evidence>
<evidence type="ECO:0000256" key="8">
    <source>
        <dbReference type="ARBA" id="ARBA00022792"/>
    </source>
</evidence>
<dbReference type="EMBL" id="MN977365">
    <property type="protein sequence ID" value="QID02810.1"/>
    <property type="molecule type" value="Genomic_DNA"/>
</dbReference>
<dbReference type="EMBL" id="MK571436">
    <property type="protein sequence ID" value="QBL01997.1"/>
    <property type="molecule type" value="Genomic_DNA"/>
</dbReference>
<keyword evidence="8" id="KW-0999">Mitochondrion inner membrane</keyword>
<dbReference type="GeneID" id="39411647"/>
<feature type="transmembrane region" description="Helical" evidence="16">
    <location>
        <begin position="139"/>
        <end position="157"/>
    </location>
</feature>